<feature type="non-terminal residue" evidence="3">
    <location>
        <position position="88"/>
    </location>
</feature>
<dbReference type="EMBL" id="PNHK01000286">
    <property type="protein sequence ID" value="PMD04188.1"/>
    <property type="molecule type" value="Genomic_DNA"/>
</dbReference>
<comment type="caution">
    <text evidence="3">The sequence shown here is derived from an EMBL/GenBank/DDBJ whole genome shotgun (WGS) entry which is preliminary data.</text>
</comment>
<keyword evidence="3" id="KW-0067">ATP-binding</keyword>
<evidence type="ECO:0000259" key="2">
    <source>
        <dbReference type="Pfam" id="PF00005"/>
    </source>
</evidence>
<accession>A0A2N6VJH2</accession>
<dbReference type="AlphaFoldDB" id="A0A2N6VJH2"/>
<name>A0A2N6VJH2_9MICO</name>
<dbReference type="RefSeq" id="WP_146004815.1">
    <property type="nucleotide sequence ID" value="NZ_PNHK01000286.1"/>
</dbReference>
<dbReference type="PANTHER" id="PTHR42781">
    <property type="entry name" value="SPERMIDINE/PUTRESCINE IMPORT ATP-BINDING PROTEIN POTA"/>
    <property type="match status" value="1"/>
</dbReference>
<dbReference type="GO" id="GO:0005524">
    <property type="term" value="F:ATP binding"/>
    <property type="evidence" value="ECO:0007669"/>
    <property type="project" value="UniProtKB-KW"/>
</dbReference>
<dbReference type="OrthoDB" id="3190580at2"/>
<dbReference type="InterPro" id="IPR050093">
    <property type="entry name" value="ABC_SmlMolc_Importer"/>
</dbReference>
<evidence type="ECO:0000256" key="1">
    <source>
        <dbReference type="ARBA" id="ARBA00022448"/>
    </source>
</evidence>
<dbReference type="SUPFAM" id="SSF52540">
    <property type="entry name" value="P-loop containing nucleoside triphosphate hydrolases"/>
    <property type="match status" value="1"/>
</dbReference>
<sequence length="88" mass="9727">SEARHDIGMVFQHFNLVGNRTVADNVDFALEAVGQPRAKRRQRVGEVLELVGLSHRADHHPRQLSGGQRQRVGIARALAAEPKVLLSD</sequence>
<dbReference type="PANTHER" id="PTHR42781:SF4">
    <property type="entry name" value="SPERMIDINE_PUTRESCINE IMPORT ATP-BINDING PROTEIN POTA"/>
    <property type="match status" value="1"/>
</dbReference>
<feature type="domain" description="ABC transporter" evidence="2">
    <location>
        <begin position="3"/>
        <end position="88"/>
    </location>
</feature>
<dbReference type="Gene3D" id="3.40.50.300">
    <property type="entry name" value="P-loop containing nucleotide triphosphate hydrolases"/>
    <property type="match status" value="1"/>
</dbReference>
<dbReference type="GO" id="GO:0016887">
    <property type="term" value="F:ATP hydrolysis activity"/>
    <property type="evidence" value="ECO:0007669"/>
    <property type="project" value="InterPro"/>
</dbReference>
<organism evidence="3 4">
    <name type="scientific">Brevibacterium paucivorans</name>
    <dbReference type="NCBI Taxonomy" id="170994"/>
    <lineage>
        <taxon>Bacteria</taxon>
        <taxon>Bacillati</taxon>
        <taxon>Actinomycetota</taxon>
        <taxon>Actinomycetes</taxon>
        <taxon>Micrococcales</taxon>
        <taxon>Brevibacteriaceae</taxon>
        <taxon>Brevibacterium</taxon>
    </lineage>
</organism>
<reference evidence="3 4" key="1">
    <citation type="submission" date="2017-09" db="EMBL/GenBank/DDBJ databases">
        <title>Bacterial strain isolated from the female urinary microbiota.</title>
        <authorList>
            <person name="Thomas-White K."/>
            <person name="Kumar N."/>
            <person name="Forster S."/>
            <person name="Putonti C."/>
            <person name="Lawley T."/>
            <person name="Wolfe A.J."/>
        </authorList>
    </citation>
    <scope>NUCLEOTIDE SEQUENCE [LARGE SCALE GENOMIC DNA]</scope>
    <source>
        <strain evidence="3 4">UMB1301</strain>
    </source>
</reference>
<proteinExistence type="predicted"/>
<feature type="non-terminal residue" evidence="3">
    <location>
        <position position="1"/>
    </location>
</feature>
<evidence type="ECO:0000313" key="4">
    <source>
        <dbReference type="Proteomes" id="UP000235598"/>
    </source>
</evidence>
<dbReference type="InterPro" id="IPR027417">
    <property type="entry name" value="P-loop_NTPase"/>
</dbReference>
<evidence type="ECO:0000313" key="3">
    <source>
        <dbReference type="EMBL" id="PMD04188.1"/>
    </source>
</evidence>
<dbReference type="InterPro" id="IPR003439">
    <property type="entry name" value="ABC_transporter-like_ATP-bd"/>
</dbReference>
<keyword evidence="3" id="KW-0547">Nucleotide-binding</keyword>
<dbReference type="Pfam" id="PF00005">
    <property type="entry name" value="ABC_tran"/>
    <property type="match status" value="1"/>
</dbReference>
<keyword evidence="1" id="KW-0813">Transport</keyword>
<dbReference type="Proteomes" id="UP000235598">
    <property type="component" value="Unassembled WGS sequence"/>
</dbReference>
<protein>
    <submittedName>
        <fullName evidence="3">Methionine ABC transporter ATP-binding protein</fullName>
    </submittedName>
</protein>
<gene>
    <name evidence="3" type="ORF">CJ199_13505</name>
</gene>